<keyword evidence="4" id="KW-1185">Reference proteome</keyword>
<dbReference type="RefSeq" id="WP_149763476.1">
    <property type="nucleotide sequence ID" value="NZ_BSPE01000012.1"/>
</dbReference>
<dbReference type="Proteomes" id="UP000323300">
    <property type="component" value="Unassembled WGS sequence"/>
</dbReference>
<name>A0A1I4ERI4_9HYPH</name>
<protein>
    <submittedName>
        <fullName evidence="3">Aspartate ammonia-lyase</fullName>
    </submittedName>
</protein>
<dbReference type="Pfam" id="PF00206">
    <property type="entry name" value="Lyase_1"/>
    <property type="match status" value="1"/>
</dbReference>
<dbReference type="Gene3D" id="1.10.275.10">
    <property type="entry name" value="Fumarase/aspartase (N-terminal domain)"/>
    <property type="match status" value="1"/>
</dbReference>
<evidence type="ECO:0000313" key="4">
    <source>
        <dbReference type="Proteomes" id="UP000323300"/>
    </source>
</evidence>
<dbReference type="SUPFAM" id="SSF48557">
    <property type="entry name" value="L-aspartase-like"/>
    <property type="match status" value="1"/>
</dbReference>
<dbReference type="Gene3D" id="1.10.40.30">
    <property type="entry name" value="Fumarase/aspartase (C-terminal domain)"/>
    <property type="match status" value="1"/>
</dbReference>
<dbReference type="NCBIfam" id="NF008909">
    <property type="entry name" value="PRK12273.1"/>
    <property type="match status" value="1"/>
</dbReference>
<gene>
    <name evidence="3" type="ORF">SAMN04488498_12939</name>
</gene>
<sequence length="502" mass="53445">MNQTTPGSESNTGERIETDALGSRPIDDAHYYGIQTVRALENFSVSGKTIADIPGFVEGIIHIKQAAALANLAAGGLPGEIAEAIVAAGEHCLENFEPSQFSVDIYHGGGGTAANMNVNEVIANRANEVLSGRKGYDHVHPNTDVNMAQSTNDVIPSAMKIAVYRLLSQLEHTVSGLVDALAAKEVEFASVIKLSRTCFQDALPITLGQQISGYRHSFQRALRDLEIAKAKCLHLPLGATAVGTEFGALPGYKAAVHVELSRITQLALEPEENFFDALQNADQWMSISGTLKSLALSMAKMCNDLRLMSSGPRAGFAEITLPAVQPGSSIMPGKINPAVPEMAIQVYFRVLGNDATVTRACEGELDLNVWESIILNAVTESIVLLNRAIPLLISKCIAGIAANEATCRAAAEGSLALSTAIAAVFDYPKAGSVARFAAERGLSIKDAAVQMALLSQEEAEELFEVSLFADTLRYQKVIQKYRLLAQQGELGGSSDGITGSTW</sequence>
<dbReference type="PANTHER" id="PTHR42696:SF2">
    <property type="entry name" value="ASPARTATE AMMONIA-LYASE"/>
    <property type="match status" value="1"/>
</dbReference>
<evidence type="ECO:0000256" key="1">
    <source>
        <dbReference type="ARBA" id="ARBA00023239"/>
    </source>
</evidence>
<evidence type="ECO:0000259" key="2">
    <source>
        <dbReference type="Pfam" id="PF00206"/>
    </source>
</evidence>
<dbReference type="OrthoDB" id="9802809at2"/>
<dbReference type="InterPro" id="IPR051546">
    <property type="entry name" value="Aspartate_Ammonia-Lyase"/>
</dbReference>
<dbReference type="InterPro" id="IPR008948">
    <property type="entry name" value="L-Aspartase-like"/>
</dbReference>
<dbReference type="GO" id="GO:0006531">
    <property type="term" value="P:aspartate metabolic process"/>
    <property type="evidence" value="ECO:0007669"/>
    <property type="project" value="TreeGrafter"/>
</dbReference>
<organism evidence="3 4">
    <name type="scientific">Neomesorhizobium albiziae</name>
    <dbReference type="NCBI Taxonomy" id="335020"/>
    <lineage>
        <taxon>Bacteria</taxon>
        <taxon>Pseudomonadati</taxon>
        <taxon>Pseudomonadota</taxon>
        <taxon>Alphaproteobacteria</taxon>
        <taxon>Hyphomicrobiales</taxon>
        <taxon>Phyllobacteriaceae</taxon>
        <taxon>Neomesorhizobium</taxon>
    </lineage>
</organism>
<evidence type="ECO:0000313" key="3">
    <source>
        <dbReference type="EMBL" id="SFL07929.1"/>
    </source>
</evidence>
<dbReference type="InterPro" id="IPR024083">
    <property type="entry name" value="Fumarase/histidase_N"/>
</dbReference>
<dbReference type="GO" id="GO:0005829">
    <property type="term" value="C:cytosol"/>
    <property type="evidence" value="ECO:0007669"/>
    <property type="project" value="TreeGrafter"/>
</dbReference>
<dbReference type="EMBL" id="FOSL01000029">
    <property type="protein sequence ID" value="SFL07929.1"/>
    <property type="molecule type" value="Genomic_DNA"/>
</dbReference>
<proteinExistence type="predicted"/>
<dbReference type="FunFam" id="1.20.200.10:FF:000001">
    <property type="entry name" value="Fumarate hydratase, mitochondrial"/>
    <property type="match status" value="1"/>
</dbReference>
<dbReference type="PROSITE" id="PS00163">
    <property type="entry name" value="FUMARATE_LYASES"/>
    <property type="match status" value="1"/>
</dbReference>
<dbReference type="InterPro" id="IPR020557">
    <property type="entry name" value="Fumarate_lyase_CS"/>
</dbReference>
<dbReference type="InterPro" id="IPR000362">
    <property type="entry name" value="Fumarate_lyase_fam"/>
</dbReference>
<dbReference type="GO" id="GO:0008797">
    <property type="term" value="F:aspartate ammonia-lyase activity"/>
    <property type="evidence" value="ECO:0007669"/>
    <property type="project" value="TreeGrafter"/>
</dbReference>
<dbReference type="InterPro" id="IPR022761">
    <property type="entry name" value="Fumarate_lyase_N"/>
</dbReference>
<dbReference type="Gene3D" id="1.20.200.10">
    <property type="entry name" value="Fumarase/aspartase (Central domain)"/>
    <property type="match status" value="1"/>
</dbReference>
<accession>A0A1I4ERI4</accession>
<feature type="domain" description="Fumarate lyase N-terminal" evidence="2">
    <location>
        <begin position="30"/>
        <end position="352"/>
    </location>
</feature>
<keyword evidence="1 3" id="KW-0456">Lyase</keyword>
<reference evidence="3 4" key="1">
    <citation type="submission" date="2016-10" db="EMBL/GenBank/DDBJ databases">
        <authorList>
            <person name="Varghese N."/>
            <person name="Submissions S."/>
        </authorList>
    </citation>
    <scope>NUCLEOTIDE SEQUENCE [LARGE SCALE GENOMIC DNA]</scope>
    <source>
        <strain evidence="3 4">DSM 21822</strain>
    </source>
</reference>
<dbReference type="PRINTS" id="PR00149">
    <property type="entry name" value="FUMRATELYASE"/>
</dbReference>
<dbReference type="PANTHER" id="PTHR42696">
    <property type="entry name" value="ASPARTATE AMMONIA-LYASE"/>
    <property type="match status" value="1"/>
</dbReference>
<dbReference type="AlphaFoldDB" id="A0A1I4ERI4"/>